<dbReference type="PANTHER" id="PTHR48449:SF1">
    <property type="entry name" value="DUF1985 DOMAIN-CONTAINING PROTEIN"/>
    <property type="match status" value="1"/>
</dbReference>
<feature type="domain" description="DUF1985" evidence="1">
    <location>
        <begin position="7"/>
        <end position="64"/>
    </location>
</feature>
<organism evidence="2 3">
    <name type="scientific">Arabidopsis arenosa</name>
    <name type="common">Sand rock-cress</name>
    <name type="synonym">Cardaminopsis arenosa</name>
    <dbReference type="NCBI Taxonomy" id="38785"/>
    <lineage>
        <taxon>Eukaryota</taxon>
        <taxon>Viridiplantae</taxon>
        <taxon>Streptophyta</taxon>
        <taxon>Embryophyta</taxon>
        <taxon>Tracheophyta</taxon>
        <taxon>Spermatophyta</taxon>
        <taxon>Magnoliopsida</taxon>
        <taxon>eudicotyledons</taxon>
        <taxon>Gunneridae</taxon>
        <taxon>Pentapetalae</taxon>
        <taxon>rosids</taxon>
        <taxon>malvids</taxon>
        <taxon>Brassicales</taxon>
        <taxon>Brassicaceae</taxon>
        <taxon>Camelineae</taxon>
        <taxon>Arabidopsis</taxon>
    </lineage>
</organism>
<protein>
    <recommendedName>
        <fullName evidence="1">DUF1985 domain-containing protein</fullName>
    </recommendedName>
</protein>
<dbReference type="PANTHER" id="PTHR48449">
    <property type="entry name" value="DUF1985 DOMAIN-CONTAINING PROTEIN"/>
    <property type="match status" value="1"/>
</dbReference>
<evidence type="ECO:0000313" key="3">
    <source>
        <dbReference type="Proteomes" id="UP000682877"/>
    </source>
</evidence>
<dbReference type="InterPro" id="IPR015410">
    <property type="entry name" value="DUF1985"/>
</dbReference>
<dbReference type="Pfam" id="PF09331">
    <property type="entry name" value="DUF1985"/>
    <property type="match status" value="1"/>
</dbReference>
<sequence>MALDCSGWSDDDRIRLAYLMILAGVLLARHKGTPLPRKTIELVRNIHRFEKYPWGRTAFKILIDSVHVVKDDLCQPSYAMDGFVQVLQIWGYEAVPMIAKKVKAHAENAIDGSSILKWKGSRARIDYFSLEQSTDEVKVNAFLVDENPLSILAPQWKDEIQDPLVSNLIGGLFCTTKFETSICVGHGLKQGPPRKEILIPEKRRKRRKMCRVLNEEEMTENEELVTRSYLDSCIKGLHKAISDGFDGLKIKVKKCRHQDK</sequence>
<evidence type="ECO:0000259" key="1">
    <source>
        <dbReference type="Pfam" id="PF09331"/>
    </source>
</evidence>
<dbReference type="Proteomes" id="UP000682877">
    <property type="component" value="Chromosome 3"/>
</dbReference>
<gene>
    <name evidence="2" type="ORF">AARE701A_LOCUS7812</name>
</gene>
<dbReference type="AlphaFoldDB" id="A0A8S2A2R8"/>
<evidence type="ECO:0000313" key="2">
    <source>
        <dbReference type="EMBL" id="CAE5968075.1"/>
    </source>
</evidence>
<dbReference type="EMBL" id="LR999453">
    <property type="protein sequence ID" value="CAE5968075.1"/>
    <property type="molecule type" value="Genomic_DNA"/>
</dbReference>
<accession>A0A8S2A2R8</accession>
<keyword evidence="3" id="KW-1185">Reference proteome</keyword>
<proteinExistence type="predicted"/>
<reference evidence="2" key="1">
    <citation type="submission" date="2021-01" db="EMBL/GenBank/DDBJ databases">
        <authorList>
            <person name="Bezrukov I."/>
        </authorList>
    </citation>
    <scope>NUCLEOTIDE SEQUENCE</scope>
</reference>
<name>A0A8S2A2R8_ARAAE</name>